<reference evidence="1 2" key="1">
    <citation type="submission" date="2020-04" db="EMBL/GenBank/DDBJ databases">
        <title>Zoogloea sp. G-4-1-14 isolated from soil.</title>
        <authorList>
            <person name="Dahal R.H."/>
        </authorList>
    </citation>
    <scope>NUCLEOTIDE SEQUENCE [LARGE SCALE GENOMIC DNA]</scope>
    <source>
        <strain evidence="1 2">G-4-1-14</strain>
    </source>
</reference>
<dbReference type="AlphaFoldDB" id="A0A848GDQ8"/>
<dbReference type="EMBL" id="JABBGA010000037">
    <property type="protein sequence ID" value="NML28826.1"/>
    <property type="molecule type" value="Genomic_DNA"/>
</dbReference>
<name>A0A848GDQ8_9RHOO</name>
<sequence length="185" mass="20546">MLPADAEKIEITRTIAANFTKAVVYTAEKVLGVKYDRVIESHDYIPSPLDIEAPFLIKAGTVGRITHRMEGFVDTIGPEALFTIEYHWLMGDGMLPEGVQPGQYYVATIEGRPSMRMTLDIKVSNRNDDRTFTLGKLNIEPSYVATLTPCLQAVPHMLVAEPGILPSFGPSLHWMQDLRDSVGNI</sequence>
<proteinExistence type="predicted"/>
<keyword evidence="2" id="KW-1185">Reference proteome</keyword>
<dbReference type="Proteomes" id="UP000580043">
    <property type="component" value="Unassembled WGS sequence"/>
</dbReference>
<protein>
    <submittedName>
        <fullName evidence="1">Uncharacterized protein</fullName>
    </submittedName>
</protein>
<evidence type="ECO:0000313" key="1">
    <source>
        <dbReference type="EMBL" id="NML28826.1"/>
    </source>
</evidence>
<dbReference type="RefSeq" id="WP_169148344.1">
    <property type="nucleotide sequence ID" value="NZ_JABBGA010000037.1"/>
</dbReference>
<evidence type="ECO:0000313" key="2">
    <source>
        <dbReference type="Proteomes" id="UP000580043"/>
    </source>
</evidence>
<accession>A0A848GDQ8</accession>
<gene>
    <name evidence="1" type="ORF">HHL15_24030</name>
</gene>
<comment type="caution">
    <text evidence="1">The sequence shown here is derived from an EMBL/GenBank/DDBJ whole genome shotgun (WGS) entry which is preliminary data.</text>
</comment>
<organism evidence="1 2">
    <name type="scientific">Zoogloea dura</name>
    <dbReference type="NCBI Taxonomy" id="2728840"/>
    <lineage>
        <taxon>Bacteria</taxon>
        <taxon>Pseudomonadati</taxon>
        <taxon>Pseudomonadota</taxon>
        <taxon>Betaproteobacteria</taxon>
        <taxon>Rhodocyclales</taxon>
        <taxon>Zoogloeaceae</taxon>
        <taxon>Zoogloea</taxon>
    </lineage>
</organism>